<organism evidence="2 3">
    <name type="scientific">Geobacillus kaustophilus</name>
    <dbReference type="NCBI Taxonomy" id="1462"/>
    <lineage>
        <taxon>Bacteria</taxon>
        <taxon>Bacillati</taxon>
        <taxon>Bacillota</taxon>
        <taxon>Bacilli</taxon>
        <taxon>Bacillales</taxon>
        <taxon>Anoxybacillaceae</taxon>
        <taxon>Geobacillus</taxon>
        <taxon>Geobacillus thermoleovorans group</taxon>
    </lineage>
</organism>
<evidence type="ECO:0000313" key="2">
    <source>
        <dbReference type="EMBL" id="KJE29179.1"/>
    </source>
</evidence>
<proteinExistence type="predicted"/>
<dbReference type="PANTHER" id="PTHR30313">
    <property type="entry name" value="DNA PRIMASE"/>
    <property type="match status" value="1"/>
</dbReference>
<dbReference type="InterPro" id="IPR034151">
    <property type="entry name" value="TOPRIM_DnaG_bac"/>
</dbReference>
<dbReference type="Pfam" id="PF13155">
    <property type="entry name" value="Toprim_2"/>
    <property type="match status" value="1"/>
</dbReference>
<name>A0A0D8BYV1_GEOKU</name>
<dbReference type="PANTHER" id="PTHR30313:SF2">
    <property type="entry name" value="DNA PRIMASE"/>
    <property type="match status" value="1"/>
</dbReference>
<reference evidence="2 3" key="1">
    <citation type="submission" date="2015-01" db="EMBL/GenBank/DDBJ databases">
        <authorList>
            <person name="Filippidou S."/>
            <person name="Jeanneret N."/>
            <person name="Russel-Delif L."/>
            <person name="Junier T."/>
            <person name="Wunderlin T."/>
            <person name="Molina V."/>
            <person name="Johnson S.L."/>
            <person name="Davenport K.W."/>
            <person name="Chain P.S."/>
            <person name="Dorador C."/>
            <person name="Junier P."/>
        </authorList>
    </citation>
    <scope>NUCLEOTIDE SEQUENCE [LARGE SCALE GENOMIC DNA]</scope>
    <source>
        <strain evidence="2 3">Et7/4</strain>
    </source>
</reference>
<dbReference type="GO" id="GO:0006269">
    <property type="term" value="P:DNA replication, synthesis of primer"/>
    <property type="evidence" value="ECO:0007669"/>
    <property type="project" value="TreeGrafter"/>
</dbReference>
<dbReference type="EMBL" id="JYBP01000003">
    <property type="protein sequence ID" value="KJE29179.1"/>
    <property type="molecule type" value="Genomic_DNA"/>
</dbReference>
<dbReference type="GO" id="GO:0005737">
    <property type="term" value="C:cytoplasm"/>
    <property type="evidence" value="ECO:0007669"/>
    <property type="project" value="TreeGrafter"/>
</dbReference>
<dbReference type="RefSeq" id="WP_052524444.1">
    <property type="nucleotide sequence ID" value="NZ_JYBP01000003.1"/>
</dbReference>
<dbReference type="CDD" id="cd03364">
    <property type="entry name" value="TOPRIM_DnaG_primases"/>
    <property type="match status" value="1"/>
</dbReference>
<evidence type="ECO:0000313" key="1">
    <source>
        <dbReference type="EMBL" id="KJE28267.1"/>
    </source>
</evidence>
<evidence type="ECO:0000313" key="3">
    <source>
        <dbReference type="Proteomes" id="UP000032522"/>
    </source>
</evidence>
<dbReference type="Gene3D" id="3.40.1360.10">
    <property type="match status" value="1"/>
</dbReference>
<dbReference type="EMBL" id="JYBP01000003">
    <property type="protein sequence ID" value="KJE28267.1"/>
    <property type="molecule type" value="Genomic_DNA"/>
</dbReference>
<protein>
    <submittedName>
        <fullName evidence="2">Toprim domain protein</fullName>
    </submittedName>
</protein>
<accession>A0A0D8BYV1</accession>
<sequence>MPIEDIEKRLVGVTGRRLKDDMPNKWMHRPRNLHTGWILTGLGRNLEEVRAKNEVIVVEGVFDCVRAWDCGLKHVCTPIGTFFTEEHEQELYKAGVTQLVIGLDNDPAGRNGTRKMIERLKYKFDITVLNLPEGKDPCDCTCEELLEAYNTRLLVHEWYDKYGKEKERL</sequence>
<dbReference type="Proteomes" id="UP000032522">
    <property type="component" value="Unassembled WGS sequence"/>
</dbReference>
<gene>
    <name evidence="1" type="ORF">LG52_2</name>
    <name evidence="2" type="ORF">LG52_2967</name>
</gene>
<dbReference type="AlphaFoldDB" id="A0A0D8BYV1"/>
<dbReference type="PATRIC" id="fig|1462.6.peg.108"/>
<dbReference type="InterPro" id="IPR050219">
    <property type="entry name" value="DnaG_primase"/>
</dbReference>
<comment type="caution">
    <text evidence="2">The sequence shown here is derived from an EMBL/GenBank/DDBJ whole genome shotgun (WGS) entry which is preliminary data.</text>
</comment>
<dbReference type="SUPFAM" id="SSF56731">
    <property type="entry name" value="DNA primase core"/>
    <property type="match status" value="1"/>
</dbReference>